<dbReference type="EMBL" id="VSSQ01102678">
    <property type="protein sequence ID" value="MPN43934.1"/>
    <property type="molecule type" value="Genomic_DNA"/>
</dbReference>
<reference evidence="1" key="1">
    <citation type="submission" date="2019-08" db="EMBL/GenBank/DDBJ databases">
        <authorList>
            <person name="Kucharzyk K."/>
            <person name="Murdoch R.W."/>
            <person name="Higgins S."/>
            <person name="Loffler F."/>
        </authorList>
    </citation>
    <scope>NUCLEOTIDE SEQUENCE</scope>
</reference>
<comment type="caution">
    <text evidence="1">The sequence shown here is derived from an EMBL/GenBank/DDBJ whole genome shotgun (WGS) entry which is preliminary data.</text>
</comment>
<proteinExistence type="predicted"/>
<dbReference type="AlphaFoldDB" id="A0A645I6B2"/>
<name>A0A645I6B2_9ZZZZ</name>
<sequence length="83" mass="9386">MAAARCFGDPVVLYEQANQALKELRAVFQDDRPGTGRCILDLESIRLDWLFLGGTAYVDGLHFTALFHEYIASRAEKWLRGNP</sequence>
<organism evidence="1">
    <name type="scientific">bioreactor metagenome</name>
    <dbReference type="NCBI Taxonomy" id="1076179"/>
    <lineage>
        <taxon>unclassified sequences</taxon>
        <taxon>metagenomes</taxon>
        <taxon>ecological metagenomes</taxon>
    </lineage>
</organism>
<protein>
    <submittedName>
        <fullName evidence="1">Uncharacterized protein</fullName>
    </submittedName>
</protein>
<accession>A0A645I6B2</accession>
<gene>
    <name evidence="1" type="ORF">SDC9_191495</name>
</gene>
<evidence type="ECO:0000313" key="1">
    <source>
        <dbReference type="EMBL" id="MPN43934.1"/>
    </source>
</evidence>